<keyword evidence="2" id="KW-1185">Reference proteome</keyword>
<organism evidence="1 2">
    <name type="scientific">Alternaria dauci</name>
    <dbReference type="NCBI Taxonomy" id="48095"/>
    <lineage>
        <taxon>Eukaryota</taxon>
        <taxon>Fungi</taxon>
        <taxon>Dikarya</taxon>
        <taxon>Ascomycota</taxon>
        <taxon>Pezizomycotina</taxon>
        <taxon>Dothideomycetes</taxon>
        <taxon>Pleosporomycetidae</taxon>
        <taxon>Pleosporales</taxon>
        <taxon>Pleosporineae</taxon>
        <taxon>Pleosporaceae</taxon>
        <taxon>Alternaria</taxon>
        <taxon>Alternaria sect. Porri</taxon>
    </lineage>
</organism>
<evidence type="ECO:0000313" key="1">
    <source>
        <dbReference type="EMBL" id="KAL1800673.1"/>
    </source>
</evidence>
<accession>A0ABR3UW28</accession>
<sequence>MVITFERNGFLNSGEPNWITYGTSKGEDAPSVLYGMNRYKFTVHGQSIWPKSIRSPFVFGPFGHPDRLPLLRNLRIIHIEVVPEVDSHWAVKRQRSRLEYLVEILKEHADDSNQKSLLEDLEVDFHLVSNKPRSICAKAPKCMAHPGIPKDTEKFMFGLESLAYLRGIKDVKIIGLPEWYAKCLQLSIQGGGGGVEEVDWPLVEIKPSKQRKKHLASTRKWHQPTLNWKEFAERNEITTPPDIDKLYATDGYC</sequence>
<dbReference type="Proteomes" id="UP001578633">
    <property type="component" value="Chromosome 1"/>
</dbReference>
<proteinExistence type="predicted"/>
<dbReference type="EMBL" id="JBHGVX010000001">
    <property type="protein sequence ID" value="KAL1800673.1"/>
    <property type="molecule type" value="Genomic_DNA"/>
</dbReference>
<reference evidence="1 2" key="1">
    <citation type="submission" date="2024-09" db="EMBL/GenBank/DDBJ databases">
        <title>T2T genomes of carrot and Alternaria dauci and their utility for understanding host-pathogen interaction during carrot leaf blight disease.</title>
        <authorList>
            <person name="Liu W."/>
            <person name="Xu S."/>
            <person name="Ou C."/>
            <person name="Liu X."/>
            <person name="Zhuang F."/>
            <person name="Deng X.W."/>
        </authorList>
    </citation>
    <scope>NUCLEOTIDE SEQUENCE [LARGE SCALE GENOMIC DNA]</scope>
    <source>
        <strain evidence="1 2">A2016</strain>
    </source>
</reference>
<dbReference type="GeneID" id="96081337"/>
<evidence type="ECO:0000313" key="2">
    <source>
        <dbReference type="Proteomes" id="UP001578633"/>
    </source>
</evidence>
<protein>
    <submittedName>
        <fullName evidence="1">Uncharacterized protein</fullName>
    </submittedName>
</protein>
<dbReference type="RefSeq" id="XP_069311257.1">
    <property type="nucleotide sequence ID" value="XM_069446260.1"/>
</dbReference>
<name>A0ABR3UW28_9PLEO</name>
<comment type="caution">
    <text evidence="1">The sequence shown here is derived from an EMBL/GenBank/DDBJ whole genome shotgun (WGS) entry which is preliminary data.</text>
</comment>
<gene>
    <name evidence="1" type="ORF">ACET3X_001015</name>
</gene>